<name>A0A5N7CXJ2_9EURO</name>
<dbReference type="AlphaFoldDB" id="A0A5N7CXJ2"/>
<evidence type="ECO:0000313" key="2">
    <source>
        <dbReference type="Proteomes" id="UP000325579"/>
    </source>
</evidence>
<dbReference type="GeneID" id="43663900"/>
<organism evidence="1 2">
    <name type="scientific">Aspergillus pseudonomiae</name>
    <dbReference type="NCBI Taxonomy" id="1506151"/>
    <lineage>
        <taxon>Eukaryota</taxon>
        <taxon>Fungi</taxon>
        <taxon>Dikarya</taxon>
        <taxon>Ascomycota</taxon>
        <taxon>Pezizomycotina</taxon>
        <taxon>Eurotiomycetes</taxon>
        <taxon>Eurotiomycetidae</taxon>
        <taxon>Eurotiales</taxon>
        <taxon>Aspergillaceae</taxon>
        <taxon>Aspergillus</taxon>
        <taxon>Aspergillus subgen. Circumdati</taxon>
    </lineage>
</organism>
<protein>
    <submittedName>
        <fullName evidence="1">Uncharacterized protein</fullName>
    </submittedName>
</protein>
<evidence type="ECO:0000313" key="1">
    <source>
        <dbReference type="EMBL" id="KAE8398910.1"/>
    </source>
</evidence>
<accession>A0A5N7CXJ2</accession>
<keyword evidence="2" id="KW-1185">Reference proteome</keyword>
<sequence>MRRFLARSTSVSWTHILSRVSCCSRHMRHAELQTKCLAGSKGSLRSPTPAVTTTFSTSETAESSRLRIDQSEFWDGLVIMTRRVLSRSYQAGTTIYTESFHSCCRTCGCCPNHLFGIK</sequence>
<reference evidence="1 2" key="1">
    <citation type="submission" date="2019-04" db="EMBL/GenBank/DDBJ databases">
        <authorList>
            <consortium name="DOE Joint Genome Institute"/>
            <person name="Mondo S."/>
            <person name="Kjaerbolling I."/>
            <person name="Vesth T."/>
            <person name="Frisvad J.C."/>
            <person name="Nybo J.L."/>
            <person name="Theobald S."/>
            <person name="Kildgaard S."/>
            <person name="Isbrandt T."/>
            <person name="Kuo A."/>
            <person name="Sato A."/>
            <person name="Lyhne E.K."/>
            <person name="Kogle M.E."/>
            <person name="Wiebenga A."/>
            <person name="Kun R.S."/>
            <person name="Lubbers R.J."/>
            <person name="Makela M.R."/>
            <person name="Barry K."/>
            <person name="Chovatia M."/>
            <person name="Clum A."/>
            <person name="Daum C."/>
            <person name="Haridas S."/>
            <person name="He G."/>
            <person name="LaButti K."/>
            <person name="Lipzen A."/>
            <person name="Riley R."/>
            <person name="Salamov A."/>
            <person name="Simmons B.A."/>
            <person name="Magnuson J.K."/>
            <person name="Henrissat B."/>
            <person name="Mortensen U.H."/>
            <person name="Larsen T.O."/>
            <person name="Devries R.P."/>
            <person name="Grigoriev I.V."/>
            <person name="Machida M."/>
            <person name="Baker S.E."/>
            <person name="Andersen M.R."/>
            <person name="Cantor M.N."/>
            <person name="Hua S.X."/>
        </authorList>
    </citation>
    <scope>NUCLEOTIDE SEQUENCE [LARGE SCALE GENOMIC DNA]</scope>
    <source>
        <strain evidence="1 2">CBS 119388</strain>
    </source>
</reference>
<dbReference type="EMBL" id="ML736845">
    <property type="protein sequence ID" value="KAE8398910.1"/>
    <property type="molecule type" value="Genomic_DNA"/>
</dbReference>
<proteinExistence type="predicted"/>
<dbReference type="RefSeq" id="XP_031936229.1">
    <property type="nucleotide sequence ID" value="XM_032079209.1"/>
</dbReference>
<gene>
    <name evidence="1" type="ORF">BDV37DRAFT_16377</name>
</gene>
<dbReference type="Proteomes" id="UP000325579">
    <property type="component" value="Unassembled WGS sequence"/>
</dbReference>